<dbReference type="InterPro" id="IPR018060">
    <property type="entry name" value="HTH_AraC"/>
</dbReference>
<comment type="caution">
    <text evidence="6">The sequence shown here is derived from an EMBL/GenBank/DDBJ whole genome shotgun (WGS) entry which is preliminary data.</text>
</comment>
<dbReference type="PANTHER" id="PTHR43280:SF10">
    <property type="entry name" value="REGULATORY PROTEIN POCR"/>
    <property type="match status" value="1"/>
</dbReference>
<evidence type="ECO:0000313" key="6">
    <source>
        <dbReference type="EMBL" id="MPM25010.1"/>
    </source>
</evidence>
<dbReference type="InterPro" id="IPR041522">
    <property type="entry name" value="CdaR_GGDEF"/>
</dbReference>
<dbReference type="Pfam" id="PF00072">
    <property type="entry name" value="Response_reg"/>
    <property type="match status" value="1"/>
</dbReference>
<dbReference type="InterPro" id="IPR001789">
    <property type="entry name" value="Sig_transdc_resp-reg_receiver"/>
</dbReference>
<dbReference type="GO" id="GO:0000160">
    <property type="term" value="P:phosphorelay signal transduction system"/>
    <property type="evidence" value="ECO:0007669"/>
    <property type="project" value="InterPro"/>
</dbReference>
<dbReference type="SUPFAM" id="SSF52172">
    <property type="entry name" value="CheY-like"/>
    <property type="match status" value="1"/>
</dbReference>
<gene>
    <name evidence="6" type="primary">rhaR_75</name>
    <name evidence="6" type="ORF">SDC9_71499</name>
</gene>
<dbReference type="EMBL" id="VSSQ01004393">
    <property type="protein sequence ID" value="MPM25010.1"/>
    <property type="molecule type" value="Genomic_DNA"/>
</dbReference>
<dbReference type="InterPro" id="IPR011006">
    <property type="entry name" value="CheY-like_superfamily"/>
</dbReference>
<dbReference type="CDD" id="cd17536">
    <property type="entry name" value="REC_YesN-like"/>
    <property type="match status" value="1"/>
</dbReference>
<evidence type="ECO:0000256" key="3">
    <source>
        <dbReference type="ARBA" id="ARBA00023163"/>
    </source>
</evidence>
<feature type="domain" description="Response regulatory" evidence="5">
    <location>
        <begin position="3"/>
        <end position="120"/>
    </location>
</feature>
<dbReference type="SMART" id="SM00342">
    <property type="entry name" value="HTH_ARAC"/>
    <property type="match status" value="1"/>
</dbReference>
<evidence type="ECO:0000256" key="1">
    <source>
        <dbReference type="ARBA" id="ARBA00023015"/>
    </source>
</evidence>
<organism evidence="6">
    <name type="scientific">bioreactor metagenome</name>
    <dbReference type="NCBI Taxonomy" id="1076179"/>
    <lineage>
        <taxon>unclassified sequences</taxon>
        <taxon>metagenomes</taxon>
        <taxon>ecological metagenomes</taxon>
    </lineage>
</organism>
<proteinExistence type="predicted"/>
<dbReference type="Pfam" id="PF17853">
    <property type="entry name" value="GGDEF_2"/>
    <property type="match status" value="1"/>
</dbReference>
<dbReference type="SMART" id="SM00448">
    <property type="entry name" value="REC"/>
    <property type="match status" value="1"/>
</dbReference>
<name>A0A644Y949_9ZZZZ</name>
<dbReference type="InterPro" id="IPR018062">
    <property type="entry name" value="HTH_AraC-typ_CS"/>
</dbReference>
<evidence type="ECO:0000259" key="5">
    <source>
        <dbReference type="PROSITE" id="PS50110"/>
    </source>
</evidence>
<reference evidence="6" key="1">
    <citation type="submission" date="2019-08" db="EMBL/GenBank/DDBJ databases">
        <authorList>
            <person name="Kucharzyk K."/>
            <person name="Murdoch R.W."/>
            <person name="Higgins S."/>
            <person name="Loffler F."/>
        </authorList>
    </citation>
    <scope>NUCLEOTIDE SEQUENCE</scope>
</reference>
<dbReference type="GO" id="GO:0043565">
    <property type="term" value="F:sequence-specific DNA binding"/>
    <property type="evidence" value="ECO:0007669"/>
    <property type="project" value="InterPro"/>
</dbReference>
<dbReference type="PRINTS" id="PR00032">
    <property type="entry name" value="HTHARAC"/>
</dbReference>
<dbReference type="Gene3D" id="1.10.10.60">
    <property type="entry name" value="Homeodomain-like"/>
    <property type="match status" value="2"/>
</dbReference>
<keyword evidence="2" id="KW-0238">DNA-binding</keyword>
<keyword evidence="1" id="KW-0805">Transcription regulation</keyword>
<dbReference type="PROSITE" id="PS01124">
    <property type="entry name" value="HTH_ARAC_FAMILY_2"/>
    <property type="match status" value="1"/>
</dbReference>
<dbReference type="InterPro" id="IPR009057">
    <property type="entry name" value="Homeodomain-like_sf"/>
</dbReference>
<evidence type="ECO:0000256" key="2">
    <source>
        <dbReference type="ARBA" id="ARBA00023125"/>
    </source>
</evidence>
<evidence type="ECO:0000259" key="4">
    <source>
        <dbReference type="PROSITE" id="PS01124"/>
    </source>
</evidence>
<dbReference type="PROSITE" id="PS50110">
    <property type="entry name" value="RESPONSE_REGULATORY"/>
    <property type="match status" value="1"/>
</dbReference>
<keyword evidence="3" id="KW-0804">Transcription</keyword>
<dbReference type="Pfam" id="PF12833">
    <property type="entry name" value="HTH_18"/>
    <property type="match status" value="1"/>
</dbReference>
<dbReference type="InterPro" id="IPR020449">
    <property type="entry name" value="Tscrpt_reg_AraC-type_HTH"/>
</dbReference>
<feature type="domain" description="HTH araC/xylS-type" evidence="4">
    <location>
        <begin position="427"/>
        <end position="525"/>
    </location>
</feature>
<dbReference type="PROSITE" id="PS00041">
    <property type="entry name" value="HTH_ARAC_FAMILY_1"/>
    <property type="match status" value="1"/>
</dbReference>
<dbReference type="SUPFAM" id="SSF46689">
    <property type="entry name" value="Homeodomain-like"/>
    <property type="match status" value="2"/>
</dbReference>
<dbReference type="Gene3D" id="3.40.50.2300">
    <property type="match status" value="1"/>
</dbReference>
<dbReference type="PANTHER" id="PTHR43280">
    <property type="entry name" value="ARAC-FAMILY TRANSCRIPTIONAL REGULATOR"/>
    <property type="match status" value="1"/>
</dbReference>
<dbReference type="AlphaFoldDB" id="A0A644Y949"/>
<protein>
    <submittedName>
        <fullName evidence="6">HTH-type transcriptional activator RhaR</fullName>
    </submittedName>
</protein>
<sequence length="532" mass="60557">MYKILLADDEGIELDALTFILEKNFPGQCAVETAKTGYDAVELAERFRPDIVVMDIRMPGINGIEAIQSIQAISPGIVFIVLTAYDKFEYAKEAISLSVFDFLTKPVNRLVFADTIRRAMNKVEAERKARSAALKTRERMENMLPVLENSFVYLLLMQSDDIGAYLRLCDLLGIDAPCATVLVLELTRLVGGDLLELDVKVSEVYTAIRTLVKESFNCIVGPAMANRVIIVRPTAAPENEYYERLLLIEQGRALAHRVEDKVGAECKLGIGSTVPMERLSDSYLQAVKAVKHCKGIVSHFNDLPIAPAYEYGYPIEREKHLEEMIQKGDAAAASADAESFFQWMTDTYPEHDMAIRLKVLEFVMRAEFRAFHEGGMKYSFLDRDEYLQAVLAAENYEELRAWFVRKIAESARNVTTKADEKANRIIAKARAYIDRSFCRELTLEEVSREVHVSPYYFSKLFKEQTGDNFINYVTLKRIETAKQLLRDGRLNIKSICSEVGYRDPNYFSRLFKRFEGVTPTEYREQVAKETSV</sequence>
<dbReference type="GO" id="GO:0003700">
    <property type="term" value="F:DNA-binding transcription factor activity"/>
    <property type="evidence" value="ECO:0007669"/>
    <property type="project" value="InterPro"/>
</dbReference>
<accession>A0A644Y949</accession>